<reference evidence="2 3" key="1">
    <citation type="journal article" date="2015" name="BMC Genomics">
        <title>Insights from the genome of Ophiocordyceps polyrhachis-furcata to pathogenicity and host specificity in insect fungi.</title>
        <authorList>
            <person name="Wichadakul D."/>
            <person name="Kobmoo N."/>
            <person name="Ingsriswang S."/>
            <person name="Tangphatsornruang S."/>
            <person name="Chantasingh D."/>
            <person name="Luangsa-ard J.J."/>
            <person name="Eurwilaichitr L."/>
        </authorList>
    </citation>
    <scope>NUCLEOTIDE SEQUENCE [LARGE SCALE GENOMIC DNA]</scope>
    <source>
        <strain evidence="2 3">BCC 54312</strain>
    </source>
</reference>
<feature type="region of interest" description="Disordered" evidence="1">
    <location>
        <begin position="19"/>
        <end position="56"/>
    </location>
</feature>
<name>A0A367L5P3_9HYPO</name>
<dbReference type="Proteomes" id="UP000253664">
    <property type="component" value="Unassembled WGS sequence"/>
</dbReference>
<evidence type="ECO:0000313" key="2">
    <source>
        <dbReference type="EMBL" id="RCI09718.1"/>
    </source>
</evidence>
<protein>
    <submittedName>
        <fullName evidence="2">Uncharacterized protein</fullName>
    </submittedName>
</protein>
<evidence type="ECO:0000313" key="3">
    <source>
        <dbReference type="Proteomes" id="UP000253664"/>
    </source>
</evidence>
<dbReference type="EMBL" id="LKCN02000014">
    <property type="protein sequence ID" value="RCI09718.1"/>
    <property type="molecule type" value="Genomic_DNA"/>
</dbReference>
<comment type="caution">
    <text evidence="2">The sequence shown here is derived from an EMBL/GenBank/DDBJ whole genome shotgun (WGS) entry which is preliminary data.</text>
</comment>
<dbReference type="AlphaFoldDB" id="A0A367L5P3"/>
<keyword evidence="3" id="KW-1185">Reference proteome</keyword>
<gene>
    <name evidence="2" type="ORF">L249_3955</name>
</gene>
<organism evidence="2 3">
    <name type="scientific">Ophiocordyceps polyrhachis-furcata BCC 54312</name>
    <dbReference type="NCBI Taxonomy" id="1330021"/>
    <lineage>
        <taxon>Eukaryota</taxon>
        <taxon>Fungi</taxon>
        <taxon>Dikarya</taxon>
        <taxon>Ascomycota</taxon>
        <taxon>Pezizomycotina</taxon>
        <taxon>Sordariomycetes</taxon>
        <taxon>Hypocreomycetidae</taxon>
        <taxon>Hypocreales</taxon>
        <taxon>Ophiocordycipitaceae</taxon>
        <taxon>Ophiocordyceps</taxon>
    </lineage>
</organism>
<proteinExistence type="predicted"/>
<sequence>MGCLSINIGLEPTLDAHAYRSPRGVTGDEPRHGVDPVPAPIGSEESTDEGGEGGKGCLALVTKLESEKGAREQKETNRSLNLSISWDLTGWMPCMRSSCLVGRSKEKDANPRAVIRHMQSFLLTFSIE</sequence>
<accession>A0A367L5P3</accession>
<evidence type="ECO:0000256" key="1">
    <source>
        <dbReference type="SAM" id="MobiDB-lite"/>
    </source>
</evidence>